<dbReference type="OrthoDB" id="4790673at2759"/>
<feature type="region of interest" description="Disordered" evidence="1">
    <location>
        <begin position="54"/>
        <end position="92"/>
    </location>
</feature>
<feature type="signal peptide" evidence="2">
    <location>
        <begin position="1"/>
        <end position="23"/>
    </location>
</feature>
<feature type="compositionally biased region" description="Polar residues" evidence="1">
    <location>
        <begin position="105"/>
        <end position="117"/>
    </location>
</feature>
<name>A0A395SZ02_9HYPO</name>
<dbReference type="EMBL" id="PXOG01000096">
    <property type="protein sequence ID" value="RGP77359.1"/>
    <property type="molecule type" value="Genomic_DNA"/>
</dbReference>
<sequence length="381" mass="42896">MRLPFNPLTFLAGLSATVKLVEAGHYSRGVEALFMYTAYRMDVELSAAKAIAEGTWDPNDPDAEKPWKLARDIPDDDAHTTESDWDQPRDRSKYGHNFHSFIRQTQGKSSRYPQSGTPGFDDLKDRWNPSLEDVKMMAKWGAPKDTNTGGTLDPSQKYPYNGFELRKLLGGCCDGNAGADNRDSYFRWHNILSIVGYRVKELYEQDPTAGKPFYDKMRACLVNAHIARTLESEHYKIQGVRKLFSQIKNVSQNWVKVDNKVLMKDHINGADREESIWRGNDDTMDALNTDETKKNIKAKLTGGNKPIAKSTIEALKDISKNWGSTKASDSSSVWGDDQTVLHEKVREQTYVLRRAMQRQMKSTDGSSEGCGFIAPSPPKGS</sequence>
<protein>
    <submittedName>
        <fullName evidence="3">Uncharacterized protein</fullName>
    </submittedName>
</protein>
<accession>A0A395SZ02</accession>
<organism evidence="3 4">
    <name type="scientific">Fusarium longipes</name>
    <dbReference type="NCBI Taxonomy" id="694270"/>
    <lineage>
        <taxon>Eukaryota</taxon>
        <taxon>Fungi</taxon>
        <taxon>Dikarya</taxon>
        <taxon>Ascomycota</taxon>
        <taxon>Pezizomycotina</taxon>
        <taxon>Sordariomycetes</taxon>
        <taxon>Hypocreomycetidae</taxon>
        <taxon>Hypocreales</taxon>
        <taxon>Nectriaceae</taxon>
        <taxon>Fusarium</taxon>
    </lineage>
</organism>
<feature type="compositionally biased region" description="Basic and acidic residues" evidence="1">
    <location>
        <begin position="62"/>
        <end position="92"/>
    </location>
</feature>
<evidence type="ECO:0000256" key="1">
    <source>
        <dbReference type="SAM" id="MobiDB-lite"/>
    </source>
</evidence>
<feature type="region of interest" description="Disordered" evidence="1">
    <location>
        <begin position="359"/>
        <end position="381"/>
    </location>
</feature>
<keyword evidence="2" id="KW-0732">Signal</keyword>
<feature type="region of interest" description="Disordered" evidence="1">
    <location>
        <begin position="105"/>
        <end position="124"/>
    </location>
</feature>
<evidence type="ECO:0000313" key="4">
    <source>
        <dbReference type="Proteomes" id="UP000266234"/>
    </source>
</evidence>
<evidence type="ECO:0000313" key="3">
    <source>
        <dbReference type="EMBL" id="RGP77359.1"/>
    </source>
</evidence>
<feature type="chain" id="PRO_5017266406" evidence="2">
    <location>
        <begin position="24"/>
        <end position="381"/>
    </location>
</feature>
<reference evidence="3 4" key="1">
    <citation type="journal article" date="2018" name="PLoS Pathog.">
        <title>Evolution of structural diversity of trichothecenes, a family of toxins produced by plant pathogenic and entomopathogenic fungi.</title>
        <authorList>
            <person name="Proctor R.H."/>
            <person name="McCormick S.P."/>
            <person name="Kim H.S."/>
            <person name="Cardoza R.E."/>
            <person name="Stanley A.M."/>
            <person name="Lindo L."/>
            <person name="Kelly A."/>
            <person name="Brown D.W."/>
            <person name="Lee T."/>
            <person name="Vaughan M.M."/>
            <person name="Alexander N.J."/>
            <person name="Busman M."/>
            <person name="Gutierrez S."/>
        </authorList>
    </citation>
    <scope>NUCLEOTIDE SEQUENCE [LARGE SCALE GENOMIC DNA]</scope>
    <source>
        <strain evidence="3 4">NRRL 20695</strain>
    </source>
</reference>
<gene>
    <name evidence="3" type="ORF">FLONG3_4497</name>
</gene>
<proteinExistence type="predicted"/>
<dbReference type="AlphaFoldDB" id="A0A395SZ02"/>
<dbReference type="Proteomes" id="UP000266234">
    <property type="component" value="Unassembled WGS sequence"/>
</dbReference>
<comment type="caution">
    <text evidence="3">The sequence shown here is derived from an EMBL/GenBank/DDBJ whole genome shotgun (WGS) entry which is preliminary data.</text>
</comment>
<evidence type="ECO:0000256" key="2">
    <source>
        <dbReference type="SAM" id="SignalP"/>
    </source>
</evidence>
<keyword evidence="4" id="KW-1185">Reference proteome</keyword>